<dbReference type="PANTHER" id="PTHR42973:SF39">
    <property type="entry name" value="FAD-BINDING PCMH-TYPE DOMAIN-CONTAINING PROTEIN"/>
    <property type="match status" value="1"/>
</dbReference>
<dbReference type="Pfam" id="PF08031">
    <property type="entry name" value="BBE"/>
    <property type="match status" value="1"/>
</dbReference>
<protein>
    <recommendedName>
        <fullName evidence="7">FAD-binding PCMH-type domain-containing protein</fullName>
    </recommendedName>
</protein>
<dbReference type="Gene3D" id="3.30.465.10">
    <property type="match status" value="2"/>
</dbReference>
<reference evidence="8 9" key="1">
    <citation type="submission" date="2024-01" db="EMBL/GenBank/DDBJ databases">
        <title>A draft genome for the cacao thread blight pathogen Marasmiellus scandens.</title>
        <authorList>
            <person name="Baruah I.K."/>
            <person name="Leung J."/>
            <person name="Bukari Y."/>
            <person name="Amoako-Attah I."/>
            <person name="Meinhardt L.W."/>
            <person name="Bailey B.A."/>
            <person name="Cohen S.P."/>
        </authorList>
    </citation>
    <scope>NUCLEOTIDE SEQUENCE [LARGE SCALE GENOMIC DNA]</scope>
    <source>
        <strain evidence="8 9">GH-19</strain>
    </source>
</reference>
<comment type="cofactor">
    <cofactor evidence="1">
        <name>FAD</name>
        <dbReference type="ChEBI" id="CHEBI:57692"/>
    </cofactor>
</comment>
<dbReference type="SUPFAM" id="SSF56176">
    <property type="entry name" value="FAD-binding/transporter-associated domain-like"/>
    <property type="match status" value="1"/>
</dbReference>
<dbReference type="InterPro" id="IPR006094">
    <property type="entry name" value="Oxid_FAD_bind_N"/>
</dbReference>
<dbReference type="InterPro" id="IPR012951">
    <property type="entry name" value="BBE"/>
</dbReference>
<keyword evidence="9" id="KW-1185">Reference proteome</keyword>
<dbReference type="PANTHER" id="PTHR42973">
    <property type="entry name" value="BINDING OXIDOREDUCTASE, PUTATIVE (AFU_ORTHOLOGUE AFUA_1G17690)-RELATED"/>
    <property type="match status" value="1"/>
</dbReference>
<evidence type="ECO:0000256" key="5">
    <source>
        <dbReference type="ARBA" id="ARBA00023002"/>
    </source>
</evidence>
<sequence length="551" mass="60514">MGISSSKLKPQNSSSFQDTHSFSYLQTSFNGDLVTPQDPSYTTSISRWALNASRNAALIAYPKSAEDISLIMTYAKGKNIRLTVKGGGHSCMGASSVEGGVVVDLEKYFGMVRVDEEKRLAYVGGGAVWKDVDEETMKCGLATVGGTVNHTGVGGLTLGGGVGWLTGEYGLAIDNLEQVSSERDNGSFVSSGNSLKVTIVLPNRATPTTASATSHSDLFWALRGAGSNFGVVTEFVFRLYPQRKTVFSGFLIYPLLSSPSAGDNHDHSEKLKLEKLDQVFGATSEWWCRNGGVAGGVPQQESVFVVVQGDSMKAPDGGESASRLDQSTPTPNASSTDLIVIPFLNGPESAGKEIYKAFLNLGPKLDSTGDMRYEEMNALMNDDYAHGLCRYMRGFSQSEIDIPGTHRVTEAVHLFNQQSRRFKVTVVYEYIPLRKRDSVPIEATAFPRDSANNGFIVITWETNTKENWDKAKKIMEELLEILEGTADEERPEMVSIGEVQENLDHRVRGRKYASKELFGVEKYEKLQRVKAEYDPDNIFNSWFSIKPVRSS</sequence>
<dbReference type="Pfam" id="PF01565">
    <property type="entry name" value="FAD_binding_4"/>
    <property type="match status" value="1"/>
</dbReference>
<evidence type="ECO:0000313" key="8">
    <source>
        <dbReference type="EMBL" id="KAK7456374.1"/>
    </source>
</evidence>
<keyword evidence="3" id="KW-0285">Flavoprotein</keyword>
<feature type="region of interest" description="Disordered" evidence="6">
    <location>
        <begin position="314"/>
        <end position="333"/>
    </location>
</feature>
<dbReference type="Gene3D" id="3.30.43.10">
    <property type="entry name" value="Uridine Diphospho-n-acetylenolpyruvylglucosamine Reductase, domain 2"/>
    <property type="match status" value="1"/>
</dbReference>
<proteinExistence type="inferred from homology"/>
<gene>
    <name evidence="8" type="ORF">VKT23_010622</name>
</gene>
<name>A0ABR1JBP8_9AGAR</name>
<dbReference type="EMBL" id="JBANRG010000021">
    <property type="protein sequence ID" value="KAK7456374.1"/>
    <property type="molecule type" value="Genomic_DNA"/>
</dbReference>
<dbReference type="InterPro" id="IPR036318">
    <property type="entry name" value="FAD-bd_PCMH-like_sf"/>
</dbReference>
<dbReference type="InterPro" id="IPR016169">
    <property type="entry name" value="FAD-bd_PCMH_sub2"/>
</dbReference>
<evidence type="ECO:0000256" key="3">
    <source>
        <dbReference type="ARBA" id="ARBA00022630"/>
    </source>
</evidence>
<dbReference type="Gene3D" id="3.40.462.20">
    <property type="match status" value="1"/>
</dbReference>
<comment type="similarity">
    <text evidence="2">Belongs to the oxygen-dependent FAD-linked oxidoreductase family.</text>
</comment>
<organism evidence="8 9">
    <name type="scientific">Marasmiellus scandens</name>
    <dbReference type="NCBI Taxonomy" id="2682957"/>
    <lineage>
        <taxon>Eukaryota</taxon>
        <taxon>Fungi</taxon>
        <taxon>Dikarya</taxon>
        <taxon>Basidiomycota</taxon>
        <taxon>Agaricomycotina</taxon>
        <taxon>Agaricomycetes</taxon>
        <taxon>Agaricomycetidae</taxon>
        <taxon>Agaricales</taxon>
        <taxon>Marasmiineae</taxon>
        <taxon>Omphalotaceae</taxon>
        <taxon>Marasmiellus</taxon>
    </lineage>
</organism>
<dbReference type="InterPro" id="IPR016167">
    <property type="entry name" value="FAD-bd_PCMH_sub1"/>
</dbReference>
<keyword evidence="4" id="KW-0274">FAD</keyword>
<evidence type="ECO:0000256" key="4">
    <source>
        <dbReference type="ARBA" id="ARBA00022827"/>
    </source>
</evidence>
<dbReference type="Proteomes" id="UP001498398">
    <property type="component" value="Unassembled WGS sequence"/>
</dbReference>
<feature type="domain" description="FAD-binding PCMH-type" evidence="7">
    <location>
        <begin position="51"/>
        <end position="242"/>
    </location>
</feature>
<evidence type="ECO:0000259" key="7">
    <source>
        <dbReference type="PROSITE" id="PS51387"/>
    </source>
</evidence>
<evidence type="ECO:0000256" key="1">
    <source>
        <dbReference type="ARBA" id="ARBA00001974"/>
    </source>
</evidence>
<evidence type="ECO:0000256" key="6">
    <source>
        <dbReference type="SAM" id="MobiDB-lite"/>
    </source>
</evidence>
<dbReference type="InterPro" id="IPR050416">
    <property type="entry name" value="FAD-linked_Oxidoreductase"/>
</dbReference>
<comment type="caution">
    <text evidence="8">The sequence shown here is derived from an EMBL/GenBank/DDBJ whole genome shotgun (WGS) entry which is preliminary data.</text>
</comment>
<dbReference type="PROSITE" id="PS51387">
    <property type="entry name" value="FAD_PCMH"/>
    <property type="match status" value="1"/>
</dbReference>
<accession>A0ABR1JBP8</accession>
<dbReference type="InterPro" id="IPR016166">
    <property type="entry name" value="FAD-bd_PCMH"/>
</dbReference>
<feature type="compositionally biased region" description="Polar residues" evidence="6">
    <location>
        <begin position="323"/>
        <end position="333"/>
    </location>
</feature>
<evidence type="ECO:0000256" key="2">
    <source>
        <dbReference type="ARBA" id="ARBA00005466"/>
    </source>
</evidence>
<keyword evidence="5" id="KW-0560">Oxidoreductase</keyword>
<evidence type="ECO:0000313" key="9">
    <source>
        <dbReference type="Proteomes" id="UP001498398"/>
    </source>
</evidence>